<dbReference type="PANTHER" id="PTHR36918">
    <property type="match status" value="1"/>
</dbReference>
<gene>
    <name evidence="6 8" type="primary">secB</name>
</gene>
<evidence type="ECO:0000313" key="8">
    <source>
        <dbReference type="RefSeq" id="WP_028312231.1"/>
    </source>
</evidence>
<dbReference type="GO" id="GO:0015031">
    <property type="term" value="P:protein transport"/>
    <property type="evidence" value="ECO:0007669"/>
    <property type="project" value="UniProtKB-UniRule"/>
</dbReference>
<dbReference type="GO" id="GO:0051262">
    <property type="term" value="P:protein tetramerization"/>
    <property type="evidence" value="ECO:0007669"/>
    <property type="project" value="InterPro"/>
</dbReference>
<evidence type="ECO:0000256" key="3">
    <source>
        <dbReference type="ARBA" id="ARBA00022927"/>
    </source>
</evidence>
<keyword evidence="7" id="KW-1185">Reference proteome</keyword>
<dbReference type="Pfam" id="PF02556">
    <property type="entry name" value="SecB"/>
    <property type="match status" value="1"/>
</dbReference>
<comment type="similarity">
    <text evidence="1 6">Belongs to the SecB family.</text>
</comment>
<keyword evidence="2 6" id="KW-0813">Transport</keyword>
<dbReference type="NCBIfam" id="TIGR00809">
    <property type="entry name" value="secB"/>
    <property type="match status" value="1"/>
</dbReference>
<evidence type="ECO:0000256" key="6">
    <source>
        <dbReference type="HAMAP-Rule" id="MF_00821"/>
    </source>
</evidence>
<evidence type="ECO:0000256" key="1">
    <source>
        <dbReference type="ARBA" id="ARBA00009990"/>
    </source>
</evidence>
<protein>
    <recommendedName>
        <fullName evidence="6">Protein-export protein SecB</fullName>
    </recommendedName>
</protein>
<dbReference type="OrthoDB" id="9795145at2"/>
<evidence type="ECO:0000256" key="5">
    <source>
        <dbReference type="ARBA" id="ARBA00023186"/>
    </source>
</evidence>
<dbReference type="NCBIfam" id="NF004394">
    <property type="entry name" value="PRK05751.1-5"/>
    <property type="match status" value="1"/>
</dbReference>
<dbReference type="PRINTS" id="PR01594">
    <property type="entry name" value="SECBCHAPRONE"/>
</dbReference>
<reference evidence="8" key="1">
    <citation type="submission" date="2025-08" db="UniProtKB">
        <authorList>
            <consortium name="RefSeq"/>
        </authorList>
    </citation>
    <scope>IDENTIFICATION</scope>
</reference>
<keyword evidence="4 6" id="KW-0811">Translocation</keyword>
<comment type="function">
    <text evidence="6">One of the proteins required for the normal export of preproteins out of the cell cytoplasm. It is a molecular chaperone that binds to a subset of precursor proteins, maintaining them in a translocation-competent state. It also specifically binds to its receptor SecA.</text>
</comment>
<dbReference type="InterPro" id="IPR035958">
    <property type="entry name" value="SecB-like_sf"/>
</dbReference>
<organism evidence="7 8">
    <name type="scientific">Derxia gummosa DSM 723</name>
    <dbReference type="NCBI Taxonomy" id="1121388"/>
    <lineage>
        <taxon>Bacteria</taxon>
        <taxon>Pseudomonadati</taxon>
        <taxon>Pseudomonadota</taxon>
        <taxon>Betaproteobacteria</taxon>
        <taxon>Burkholderiales</taxon>
        <taxon>Alcaligenaceae</taxon>
        <taxon>Derxia</taxon>
    </lineage>
</organism>
<dbReference type="HAMAP" id="MF_00821">
    <property type="entry name" value="SecB"/>
    <property type="match status" value="1"/>
</dbReference>
<dbReference type="Proteomes" id="UP000675920">
    <property type="component" value="Unplaced"/>
</dbReference>
<comment type="subcellular location">
    <subcellularLocation>
        <location evidence="6">Cytoplasm</location>
    </subcellularLocation>
</comment>
<evidence type="ECO:0000313" key="7">
    <source>
        <dbReference type="Proteomes" id="UP000675920"/>
    </source>
</evidence>
<dbReference type="SUPFAM" id="SSF54611">
    <property type="entry name" value="SecB-like"/>
    <property type="match status" value="1"/>
</dbReference>
<accession>A0A8B6X5A0</accession>
<dbReference type="GO" id="GO:0005737">
    <property type="term" value="C:cytoplasm"/>
    <property type="evidence" value="ECO:0007669"/>
    <property type="project" value="UniProtKB-SubCell"/>
</dbReference>
<dbReference type="GO" id="GO:0051082">
    <property type="term" value="F:unfolded protein binding"/>
    <property type="evidence" value="ECO:0007669"/>
    <property type="project" value="InterPro"/>
</dbReference>
<keyword evidence="3 6" id="KW-0653">Protein transport</keyword>
<evidence type="ECO:0000256" key="4">
    <source>
        <dbReference type="ARBA" id="ARBA00023010"/>
    </source>
</evidence>
<dbReference type="InterPro" id="IPR003708">
    <property type="entry name" value="SecB"/>
</dbReference>
<name>A0A8B6X5A0_9BURK</name>
<dbReference type="Gene3D" id="3.10.420.10">
    <property type="entry name" value="SecB-like"/>
    <property type="match status" value="1"/>
</dbReference>
<proteinExistence type="inferred from homology"/>
<dbReference type="PANTHER" id="PTHR36918:SF1">
    <property type="entry name" value="PROTEIN-EXPORT PROTEIN SECB"/>
    <property type="match status" value="1"/>
</dbReference>
<dbReference type="AlphaFoldDB" id="A0A8B6X5A0"/>
<keyword evidence="5 6" id="KW-0143">Chaperone</keyword>
<sequence length="153" mass="16836">MAEQQAQAPVFNLQRVYLKDASLELPNAPQIFLEQEAPAVEIQVDVANQKLAADIYEVEITATVTTRVKDKVLFLAEGKQAGIFQIGAIPDDQLDPILGILCASIVFPYLRANLSDLITRTGLPPVLLQEINFEAFYQQRLAQRQAGANGTVQ</sequence>
<comment type="subunit">
    <text evidence="6">Homotetramer, a dimer of dimers. One homotetramer interacts with 1 SecA dimer.</text>
</comment>
<dbReference type="GO" id="GO:0006457">
    <property type="term" value="P:protein folding"/>
    <property type="evidence" value="ECO:0007669"/>
    <property type="project" value="UniProtKB-UniRule"/>
</dbReference>
<dbReference type="RefSeq" id="WP_028312231.1">
    <property type="nucleotide sequence ID" value="NZ_AXWS01000015.1"/>
</dbReference>
<keyword evidence="6" id="KW-0963">Cytoplasm</keyword>
<evidence type="ECO:0000256" key="2">
    <source>
        <dbReference type="ARBA" id="ARBA00022448"/>
    </source>
</evidence>